<accession>M4BFD2</accession>
<organism evidence="1 2">
    <name type="scientific">Hyaloperonospora arabidopsidis (strain Emoy2)</name>
    <name type="common">Downy mildew agent</name>
    <name type="synonym">Peronospora arabidopsidis</name>
    <dbReference type="NCBI Taxonomy" id="559515"/>
    <lineage>
        <taxon>Eukaryota</taxon>
        <taxon>Sar</taxon>
        <taxon>Stramenopiles</taxon>
        <taxon>Oomycota</taxon>
        <taxon>Peronosporomycetes</taxon>
        <taxon>Peronosporales</taxon>
        <taxon>Peronosporaceae</taxon>
        <taxon>Hyaloperonospora</taxon>
    </lineage>
</organism>
<dbReference type="EMBL" id="JH598203">
    <property type="status" value="NOT_ANNOTATED_CDS"/>
    <property type="molecule type" value="Genomic_DNA"/>
</dbReference>
<name>M4BFD2_HYAAE</name>
<protein>
    <submittedName>
        <fullName evidence="1">Uncharacterized protein</fullName>
    </submittedName>
</protein>
<dbReference type="InParanoid" id="M4BFD2"/>
<dbReference type="EnsemblProtists" id="HpaT805001">
    <property type="protein sequence ID" value="HpaP805001"/>
    <property type="gene ID" value="HpaG805001"/>
</dbReference>
<proteinExistence type="predicted"/>
<evidence type="ECO:0000313" key="1">
    <source>
        <dbReference type="EnsemblProtists" id="HpaP805001"/>
    </source>
</evidence>
<keyword evidence="2" id="KW-1185">Reference proteome</keyword>
<dbReference type="HOGENOM" id="CLU_3072785_0_0_1"/>
<sequence length="53" mass="5874">MLCRYSQNSHLLSASPRPAHDYYKGETSTSYAGDPQGSVVGSKERLLEILFVI</sequence>
<dbReference type="VEuPathDB" id="FungiDB:HpaG805001"/>
<reference evidence="1" key="2">
    <citation type="submission" date="2015-06" db="UniProtKB">
        <authorList>
            <consortium name="EnsemblProtists"/>
        </authorList>
    </citation>
    <scope>IDENTIFICATION</scope>
    <source>
        <strain evidence="1">Emoy2</strain>
    </source>
</reference>
<dbReference type="AlphaFoldDB" id="M4BFD2"/>
<reference evidence="2" key="1">
    <citation type="journal article" date="2010" name="Science">
        <title>Signatures of adaptation to obligate biotrophy in the Hyaloperonospora arabidopsidis genome.</title>
        <authorList>
            <person name="Baxter L."/>
            <person name="Tripathy S."/>
            <person name="Ishaque N."/>
            <person name="Boot N."/>
            <person name="Cabral A."/>
            <person name="Kemen E."/>
            <person name="Thines M."/>
            <person name="Ah-Fong A."/>
            <person name="Anderson R."/>
            <person name="Badejoko W."/>
            <person name="Bittner-Eddy P."/>
            <person name="Boore J.L."/>
            <person name="Chibucos M.C."/>
            <person name="Coates M."/>
            <person name="Dehal P."/>
            <person name="Delehaunty K."/>
            <person name="Dong S."/>
            <person name="Downton P."/>
            <person name="Dumas B."/>
            <person name="Fabro G."/>
            <person name="Fronick C."/>
            <person name="Fuerstenberg S.I."/>
            <person name="Fulton L."/>
            <person name="Gaulin E."/>
            <person name="Govers F."/>
            <person name="Hughes L."/>
            <person name="Humphray S."/>
            <person name="Jiang R.H."/>
            <person name="Judelson H."/>
            <person name="Kamoun S."/>
            <person name="Kyung K."/>
            <person name="Meijer H."/>
            <person name="Minx P."/>
            <person name="Morris P."/>
            <person name="Nelson J."/>
            <person name="Phuntumart V."/>
            <person name="Qutob D."/>
            <person name="Rehmany A."/>
            <person name="Rougon-Cardoso A."/>
            <person name="Ryden P."/>
            <person name="Torto-Alalibo T."/>
            <person name="Studholme D."/>
            <person name="Wang Y."/>
            <person name="Win J."/>
            <person name="Wood J."/>
            <person name="Clifton S.W."/>
            <person name="Rogers J."/>
            <person name="Van den Ackerveken G."/>
            <person name="Jones J.D."/>
            <person name="McDowell J.M."/>
            <person name="Beynon J."/>
            <person name="Tyler B.M."/>
        </authorList>
    </citation>
    <scope>NUCLEOTIDE SEQUENCE [LARGE SCALE GENOMIC DNA]</scope>
    <source>
        <strain evidence="2">Emoy2</strain>
    </source>
</reference>
<evidence type="ECO:0000313" key="2">
    <source>
        <dbReference type="Proteomes" id="UP000011713"/>
    </source>
</evidence>
<dbReference type="Proteomes" id="UP000011713">
    <property type="component" value="Unassembled WGS sequence"/>
</dbReference>